<reference evidence="17 18" key="1">
    <citation type="submission" date="2019-03" db="EMBL/GenBank/DDBJ databases">
        <title>Porphyromonas levii Isolated from the Uterus of Dairy Cows.</title>
        <authorList>
            <person name="Francis A.M."/>
        </authorList>
    </citation>
    <scope>NUCLEOTIDE SEQUENCE [LARGE SCALE GENOMIC DNA]</scope>
    <source>
        <strain evidence="17 18">AF5678</strain>
    </source>
</reference>
<evidence type="ECO:0000256" key="8">
    <source>
        <dbReference type="ARBA" id="ARBA00022679"/>
    </source>
</evidence>
<dbReference type="Pfam" id="PF00485">
    <property type="entry name" value="PRK"/>
    <property type="match status" value="1"/>
</dbReference>
<sequence length="310" mass="36140">MNTSSPYRTFTREEWSRLDSHPDFPFSQIDLTKLQALNEPLTEAEISDIYLPLCRLLQIHITHFRRLHNEYDVFFHKATHNVPYVIGIAGSVAVGKSTTARVLQKLLSMAEGCPKVDLLTTDGFLYPNAELEDRGILDRKGFPESYDARRLINFLFSVKSGRRLLEVPTYSHLFYDIMPEEKQLIDQPDILIIEGINVLQGERSNARRQIFVSDFFDFSIYVDAQESDIRQWYIDRFLKLQNTAFANPESYFYRFHDLPHTEAVALANKIWEEINLKNLVENIAPTKFRSHLILEKGDDHSMRAVRLRKV</sequence>
<comment type="catalytic activity">
    <reaction evidence="1 14 15">
        <text>(R)-pantothenate + ATP = (R)-4'-phosphopantothenate + ADP + H(+)</text>
        <dbReference type="Rhea" id="RHEA:16373"/>
        <dbReference type="ChEBI" id="CHEBI:10986"/>
        <dbReference type="ChEBI" id="CHEBI:15378"/>
        <dbReference type="ChEBI" id="CHEBI:29032"/>
        <dbReference type="ChEBI" id="CHEBI:30616"/>
        <dbReference type="ChEBI" id="CHEBI:456216"/>
        <dbReference type="EC" id="2.7.1.33"/>
    </reaction>
</comment>
<accession>A0A4Y8WT37</accession>
<dbReference type="Gene3D" id="3.40.50.300">
    <property type="entry name" value="P-loop containing nucleotide triphosphate hydrolases"/>
    <property type="match status" value="1"/>
</dbReference>
<feature type="domain" description="Phosphoribulokinase/uridine kinase" evidence="16">
    <location>
        <begin position="85"/>
        <end position="226"/>
    </location>
</feature>
<comment type="pathway">
    <text evidence="3 14 15">Cofactor biosynthesis; coenzyme A biosynthesis; CoA from (R)-pantothenate: step 1/5.</text>
</comment>
<evidence type="ECO:0000256" key="15">
    <source>
        <dbReference type="RuleBase" id="RU003530"/>
    </source>
</evidence>
<name>A0A4Y8WT37_9PORP</name>
<evidence type="ECO:0000256" key="12">
    <source>
        <dbReference type="ARBA" id="ARBA00022993"/>
    </source>
</evidence>
<dbReference type="EC" id="2.7.1.33" evidence="5 14"/>
<dbReference type="SUPFAM" id="SSF52540">
    <property type="entry name" value="P-loop containing nucleoside triphosphate hydrolases"/>
    <property type="match status" value="1"/>
</dbReference>
<proteinExistence type="inferred from homology"/>
<comment type="similarity">
    <text evidence="4 14 15">Belongs to the prokaryotic pantothenate kinase family.</text>
</comment>
<evidence type="ECO:0000256" key="4">
    <source>
        <dbReference type="ARBA" id="ARBA00006087"/>
    </source>
</evidence>
<dbReference type="InterPro" id="IPR004566">
    <property type="entry name" value="PanK"/>
</dbReference>
<evidence type="ECO:0000256" key="6">
    <source>
        <dbReference type="ARBA" id="ARBA00015080"/>
    </source>
</evidence>
<dbReference type="InterPro" id="IPR006083">
    <property type="entry name" value="PRK/URK"/>
</dbReference>
<keyword evidence="7 14" id="KW-0963">Cytoplasm</keyword>
<comment type="caution">
    <text evidence="17">The sequence shown here is derived from an EMBL/GenBank/DDBJ whole genome shotgun (WGS) entry which is preliminary data.</text>
</comment>
<dbReference type="NCBIfam" id="TIGR00554">
    <property type="entry name" value="panK_bact"/>
    <property type="match status" value="1"/>
</dbReference>
<feature type="binding site" evidence="14">
    <location>
        <begin position="90"/>
        <end position="97"/>
    </location>
    <ligand>
        <name>ATP</name>
        <dbReference type="ChEBI" id="CHEBI:30616"/>
    </ligand>
</feature>
<keyword evidence="18" id="KW-1185">Reference proteome</keyword>
<dbReference type="AlphaFoldDB" id="A0A4Y8WT37"/>
<dbReference type="GO" id="GO:0015937">
    <property type="term" value="P:coenzyme A biosynthetic process"/>
    <property type="evidence" value="ECO:0007669"/>
    <property type="project" value="UniProtKB-UniRule"/>
</dbReference>
<evidence type="ECO:0000256" key="1">
    <source>
        <dbReference type="ARBA" id="ARBA00001206"/>
    </source>
</evidence>
<keyword evidence="10 14" id="KW-0418">Kinase</keyword>
<protein>
    <recommendedName>
        <fullName evidence="6 14">Pantothenate kinase</fullName>
        <ecNumber evidence="5 14">2.7.1.33</ecNumber>
    </recommendedName>
    <alternativeName>
        <fullName evidence="13 14">Pantothenic acid kinase</fullName>
    </alternativeName>
</protein>
<keyword evidence="9 14" id="KW-0547">Nucleotide-binding</keyword>
<evidence type="ECO:0000256" key="14">
    <source>
        <dbReference type="HAMAP-Rule" id="MF_00215"/>
    </source>
</evidence>
<keyword evidence="12 14" id="KW-0173">Coenzyme A biosynthesis</keyword>
<keyword evidence="8 14" id="KW-0808">Transferase</keyword>
<evidence type="ECO:0000256" key="9">
    <source>
        <dbReference type="ARBA" id="ARBA00022741"/>
    </source>
</evidence>
<gene>
    <name evidence="14" type="primary">coaA</name>
    <name evidence="17" type="ORF">E4P47_01370</name>
</gene>
<evidence type="ECO:0000256" key="3">
    <source>
        <dbReference type="ARBA" id="ARBA00005225"/>
    </source>
</evidence>
<dbReference type="STRING" id="1122973.GCA_000379925_01538"/>
<dbReference type="UniPathway" id="UPA00241">
    <property type="reaction ID" value="UER00352"/>
</dbReference>
<evidence type="ECO:0000313" key="18">
    <source>
        <dbReference type="Proteomes" id="UP000297225"/>
    </source>
</evidence>
<dbReference type="OrthoDB" id="1550976at2"/>
<evidence type="ECO:0000256" key="7">
    <source>
        <dbReference type="ARBA" id="ARBA00022490"/>
    </source>
</evidence>
<dbReference type="Proteomes" id="UP000297225">
    <property type="component" value="Unassembled WGS sequence"/>
</dbReference>
<evidence type="ECO:0000259" key="16">
    <source>
        <dbReference type="Pfam" id="PF00485"/>
    </source>
</evidence>
<dbReference type="InterPro" id="IPR027417">
    <property type="entry name" value="P-loop_NTPase"/>
</dbReference>
<evidence type="ECO:0000256" key="13">
    <source>
        <dbReference type="ARBA" id="ARBA00032866"/>
    </source>
</evidence>
<dbReference type="CDD" id="cd02025">
    <property type="entry name" value="PanK"/>
    <property type="match status" value="1"/>
</dbReference>
<dbReference type="GO" id="GO:0005524">
    <property type="term" value="F:ATP binding"/>
    <property type="evidence" value="ECO:0007669"/>
    <property type="project" value="UniProtKB-UniRule"/>
</dbReference>
<dbReference type="GO" id="GO:0005737">
    <property type="term" value="C:cytoplasm"/>
    <property type="evidence" value="ECO:0007669"/>
    <property type="project" value="UniProtKB-SubCell"/>
</dbReference>
<evidence type="ECO:0000313" key="17">
    <source>
        <dbReference type="EMBL" id="TFH96905.1"/>
    </source>
</evidence>
<dbReference type="PIRSF" id="PIRSF000545">
    <property type="entry name" value="Pantothenate_kin"/>
    <property type="match status" value="1"/>
</dbReference>
<evidence type="ECO:0000256" key="2">
    <source>
        <dbReference type="ARBA" id="ARBA00004496"/>
    </source>
</evidence>
<evidence type="ECO:0000256" key="10">
    <source>
        <dbReference type="ARBA" id="ARBA00022777"/>
    </source>
</evidence>
<dbReference type="PANTHER" id="PTHR10285">
    <property type="entry name" value="URIDINE KINASE"/>
    <property type="match status" value="1"/>
</dbReference>
<dbReference type="EMBL" id="SPNC01000010">
    <property type="protein sequence ID" value="TFH96905.1"/>
    <property type="molecule type" value="Genomic_DNA"/>
</dbReference>
<comment type="subcellular location">
    <subcellularLocation>
        <location evidence="2 14 15">Cytoplasm</location>
    </subcellularLocation>
</comment>
<evidence type="ECO:0000256" key="11">
    <source>
        <dbReference type="ARBA" id="ARBA00022840"/>
    </source>
</evidence>
<dbReference type="GO" id="GO:0004594">
    <property type="term" value="F:pantothenate kinase activity"/>
    <property type="evidence" value="ECO:0007669"/>
    <property type="project" value="UniProtKB-UniRule"/>
</dbReference>
<keyword evidence="11 14" id="KW-0067">ATP-binding</keyword>
<evidence type="ECO:0000256" key="5">
    <source>
        <dbReference type="ARBA" id="ARBA00012102"/>
    </source>
</evidence>
<organism evidence="17 18">
    <name type="scientific">Porphyromonas levii</name>
    <dbReference type="NCBI Taxonomy" id="28114"/>
    <lineage>
        <taxon>Bacteria</taxon>
        <taxon>Pseudomonadati</taxon>
        <taxon>Bacteroidota</taxon>
        <taxon>Bacteroidia</taxon>
        <taxon>Bacteroidales</taxon>
        <taxon>Porphyromonadaceae</taxon>
        <taxon>Porphyromonas</taxon>
    </lineage>
</organism>
<dbReference type="RefSeq" id="WP_018358771.1">
    <property type="nucleotide sequence ID" value="NZ_CP197400.1"/>
</dbReference>
<dbReference type="HAMAP" id="MF_00215">
    <property type="entry name" value="Pantothen_kinase_1"/>
    <property type="match status" value="1"/>
</dbReference>